<dbReference type="InterPro" id="IPR025662">
    <property type="entry name" value="Sigma_54_int_dom_ATP-bd_1"/>
</dbReference>
<dbReference type="Proteomes" id="UP000823982">
    <property type="component" value="Unassembled WGS sequence"/>
</dbReference>
<dbReference type="GO" id="GO:0006261">
    <property type="term" value="P:DNA-templated DNA replication"/>
    <property type="evidence" value="ECO:0007669"/>
    <property type="project" value="TreeGrafter"/>
</dbReference>
<dbReference type="Pfam" id="PF13177">
    <property type="entry name" value="DNA_pol3_delta2"/>
    <property type="match status" value="1"/>
</dbReference>
<evidence type="ECO:0000313" key="2">
    <source>
        <dbReference type="Proteomes" id="UP000823982"/>
    </source>
</evidence>
<reference evidence="1" key="2">
    <citation type="journal article" date="2021" name="PeerJ">
        <title>Extensive microbial diversity within the chicken gut microbiome revealed by metagenomics and culture.</title>
        <authorList>
            <person name="Gilroy R."/>
            <person name="Ravi A."/>
            <person name="Getino M."/>
            <person name="Pursley I."/>
            <person name="Horton D.L."/>
            <person name="Alikhan N.F."/>
            <person name="Baker D."/>
            <person name="Gharbi K."/>
            <person name="Hall N."/>
            <person name="Watson M."/>
            <person name="Adriaenssens E.M."/>
            <person name="Foster-Nyarko E."/>
            <person name="Jarju S."/>
            <person name="Secka A."/>
            <person name="Antonio M."/>
            <person name="Oren A."/>
            <person name="Chaudhuri R.R."/>
            <person name="La Ragione R."/>
            <person name="Hildebrand F."/>
            <person name="Pallen M.J."/>
        </authorList>
    </citation>
    <scope>NUCLEOTIDE SEQUENCE</scope>
    <source>
        <strain evidence="1">CHK157-1446</strain>
    </source>
</reference>
<dbReference type="PANTHER" id="PTHR11669">
    <property type="entry name" value="REPLICATION FACTOR C / DNA POLYMERASE III GAMMA-TAU SUBUNIT"/>
    <property type="match status" value="1"/>
</dbReference>
<dbReference type="InterPro" id="IPR050238">
    <property type="entry name" value="DNA_Rep/Repair_Clamp_Loader"/>
</dbReference>
<dbReference type="PANTHER" id="PTHR11669:SF8">
    <property type="entry name" value="DNA POLYMERASE III SUBUNIT DELTA"/>
    <property type="match status" value="1"/>
</dbReference>
<evidence type="ECO:0000313" key="1">
    <source>
        <dbReference type="EMBL" id="HIS24106.1"/>
    </source>
</evidence>
<dbReference type="Gene3D" id="3.40.50.300">
    <property type="entry name" value="P-loop containing nucleotide triphosphate hydrolases"/>
    <property type="match status" value="1"/>
</dbReference>
<dbReference type="PROSITE" id="PS00675">
    <property type="entry name" value="SIGMA54_INTERACT_1"/>
    <property type="match status" value="1"/>
</dbReference>
<dbReference type="InterPro" id="IPR027417">
    <property type="entry name" value="P-loop_NTPase"/>
</dbReference>
<comment type="caution">
    <text evidence="1">The sequence shown here is derived from an EMBL/GenBank/DDBJ whole genome shotgun (WGS) entry which is preliminary data.</text>
</comment>
<protein>
    <submittedName>
        <fullName evidence="1">AAA family ATPase</fullName>
    </submittedName>
</protein>
<dbReference type="AlphaFoldDB" id="A0A9D1JH96"/>
<organism evidence="1 2">
    <name type="scientific">Candidatus Faeciplasma gallinarum</name>
    <dbReference type="NCBI Taxonomy" id="2840799"/>
    <lineage>
        <taxon>Bacteria</taxon>
        <taxon>Bacillati</taxon>
        <taxon>Bacillota</taxon>
        <taxon>Clostridia</taxon>
        <taxon>Eubacteriales</taxon>
        <taxon>Oscillospiraceae</taxon>
        <taxon>Oscillospiraceae incertae sedis</taxon>
        <taxon>Candidatus Faeciplasma</taxon>
    </lineage>
</organism>
<proteinExistence type="predicted"/>
<name>A0A9D1JH96_9FIRM</name>
<accession>A0A9D1JH96</accession>
<reference evidence="1" key="1">
    <citation type="submission" date="2020-10" db="EMBL/GenBank/DDBJ databases">
        <authorList>
            <person name="Gilroy R."/>
        </authorList>
    </citation>
    <scope>NUCLEOTIDE SEQUENCE</scope>
    <source>
        <strain evidence="1">CHK157-1446</strain>
    </source>
</reference>
<dbReference type="SUPFAM" id="SSF52540">
    <property type="entry name" value="P-loop containing nucleoside triphosphate hydrolases"/>
    <property type="match status" value="1"/>
</dbReference>
<dbReference type="EMBL" id="DVIR01000012">
    <property type="protein sequence ID" value="HIS24106.1"/>
    <property type="molecule type" value="Genomic_DNA"/>
</dbReference>
<sequence length="319" mass="34350">MRLWGKDTQAELIRSMILNDKLCHSFILTGDEGVGKRTLAKYIAAAALCENATGVPCGQCRSCRMCEHGGHPDLIELSPTGKSDNFRVDDLRPVVSDASVAANEGGYKVYIIPEIDKALPAAQNILLKVFEEPPEHVIFIMTAQRREKVLPTILSRAVVLPVYEAGRAECISALLELGASEDDASKAYDVFGGNIGKCLEYIRGEGRQALERIRGIAGAISAADEYALAKALFISDRDECLEVCAGLSELVCDVCIIKQGGTAQSCFKAEAAELSKSIRMSGAVNMYSDIAQAIDKLQKNANVTLTMCDLGARLKADSV</sequence>
<gene>
    <name evidence="1" type="ORF">IAD01_01725</name>
</gene>